<keyword evidence="1" id="KW-0963">Cytoplasm</keyword>
<dbReference type="GO" id="GO:0006260">
    <property type="term" value="P:DNA replication"/>
    <property type="evidence" value="ECO:0007669"/>
    <property type="project" value="UniProtKB-KW"/>
</dbReference>
<dbReference type="InterPro" id="IPR036410">
    <property type="entry name" value="HSP_DnaJ_Cys-rich_dom_sf"/>
</dbReference>
<dbReference type="InterPro" id="IPR008971">
    <property type="entry name" value="HSP40/DnaJ_pept-bd"/>
</dbReference>
<dbReference type="GO" id="GO:0005524">
    <property type="term" value="F:ATP binding"/>
    <property type="evidence" value="ECO:0007669"/>
    <property type="project" value="InterPro"/>
</dbReference>
<evidence type="ECO:0000259" key="10">
    <source>
        <dbReference type="PROSITE" id="PS51188"/>
    </source>
</evidence>
<dbReference type="Pfam" id="PF00684">
    <property type="entry name" value="DnaJ_CXXCXGXG"/>
    <property type="match status" value="1"/>
</dbReference>
<protein>
    <submittedName>
        <fullName evidence="11">Unannotated protein</fullName>
    </submittedName>
</protein>
<dbReference type="Pfam" id="PF01556">
    <property type="entry name" value="DnaJ_C"/>
    <property type="match status" value="1"/>
</dbReference>
<dbReference type="PANTHER" id="PTHR43096:SF48">
    <property type="entry name" value="CHAPERONE PROTEIN DNAJ"/>
    <property type="match status" value="1"/>
</dbReference>
<dbReference type="PANTHER" id="PTHR43096">
    <property type="entry name" value="DNAJ HOMOLOG 1, MITOCHONDRIAL-RELATED"/>
    <property type="match status" value="1"/>
</dbReference>
<keyword evidence="6" id="KW-0862">Zinc</keyword>
<dbReference type="InterPro" id="IPR018253">
    <property type="entry name" value="DnaJ_domain_CS"/>
</dbReference>
<evidence type="ECO:0000256" key="2">
    <source>
        <dbReference type="ARBA" id="ARBA00022705"/>
    </source>
</evidence>
<dbReference type="GO" id="GO:0051082">
    <property type="term" value="F:unfolded protein binding"/>
    <property type="evidence" value="ECO:0007669"/>
    <property type="project" value="InterPro"/>
</dbReference>
<dbReference type="InterPro" id="IPR001623">
    <property type="entry name" value="DnaJ_domain"/>
</dbReference>
<proteinExistence type="inferred from homology"/>
<dbReference type="SUPFAM" id="SSF49493">
    <property type="entry name" value="HSP40/DnaJ peptide-binding domain"/>
    <property type="match status" value="2"/>
</dbReference>
<dbReference type="FunFam" id="2.10.230.10:FF:000002">
    <property type="entry name" value="Molecular chaperone DnaJ"/>
    <property type="match status" value="1"/>
</dbReference>
<name>A0A6J6ECR7_9ZZZZ</name>
<keyword evidence="5" id="KW-0863">Zinc-finger</keyword>
<evidence type="ECO:0000256" key="6">
    <source>
        <dbReference type="ARBA" id="ARBA00022833"/>
    </source>
</evidence>
<evidence type="ECO:0000256" key="1">
    <source>
        <dbReference type="ARBA" id="ARBA00022490"/>
    </source>
</evidence>
<reference evidence="11" key="1">
    <citation type="submission" date="2020-05" db="EMBL/GenBank/DDBJ databases">
        <authorList>
            <person name="Chiriac C."/>
            <person name="Salcher M."/>
            <person name="Ghai R."/>
            <person name="Kavagutti S V."/>
        </authorList>
    </citation>
    <scope>NUCLEOTIDE SEQUENCE</scope>
</reference>
<evidence type="ECO:0000256" key="8">
    <source>
        <dbReference type="ARBA" id="ARBA00023186"/>
    </source>
</evidence>
<dbReference type="HAMAP" id="MF_01152">
    <property type="entry name" value="DnaJ"/>
    <property type="match status" value="1"/>
</dbReference>
<dbReference type="Pfam" id="PF00226">
    <property type="entry name" value="DnaJ"/>
    <property type="match status" value="1"/>
</dbReference>
<dbReference type="GO" id="GO:0042026">
    <property type="term" value="P:protein refolding"/>
    <property type="evidence" value="ECO:0007669"/>
    <property type="project" value="TreeGrafter"/>
</dbReference>
<organism evidence="11">
    <name type="scientific">freshwater metagenome</name>
    <dbReference type="NCBI Taxonomy" id="449393"/>
    <lineage>
        <taxon>unclassified sequences</taxon>
        <taxon>metagenomes</taxon>
        <taxon>ecological metagenomes</taxon>
    </lineage>
</organism>
<dbReference type="Gene3D" id="1.10.287.110">
    <property type="entry name" value="DnaJ domain"/>
    <property type="match status" value="1"/>
</dbReference>
<dbReference type="SUPFAM" id="SSF57938">
    <property type="entry name" value="DnaJ/Hsp40 cysteine-rich domain"/>
    <property type="match status" value="1"/>
</dbReference>
<evidence type="ECO:0000256" key="5">
    <source>
        <dbReference type="ARBA" id="ARBA00022771"/>
    </source>
</evidence>
<dbReference type="InterPro" id="IPR012724">
    <property type="entry name" value="DnaJ"/>
</dbReference>
<dbReference type="PRINTS" id="PR00625">
    <property type="entry name" value="JDOMAIN"/>
</dbReference>
<gene>
    <name evidence="11" type="ORF">UFOPK1740_00420</name>
</gene>
<dbReference type="AlphaFoldDB" id="A0A6J6ECR7"/>
<dbReference type="GO" id="GO:0031072">
    <property type="term" value="F:heat shock protein binding"/>
    <property type="evidence" value="ECO:0007669"/>
    <property type="project" value="InterPro"/>
</dbReference>
<evidence type="ECO:0000256" key="3">
    <source>
        <dbReference type="ARBA" id="ARBA00022723"/>
    </source>
</evidence>
<dbReference type="NCBIfam" id="NF008035">
    <property type="entry name" value="PRK10767.1"/>
    <property type="match status" value="1"/>
</dbReference>
<evidence type="ECO:0000256" key="4">
    <source>
        <dbReference type="ARBA" id="ARBA00022737"/>
    </source>
</evidence>
<evidence type="ECO:0000259" key="9">
    <source>
        <dbReference type="PROSITE" id="PS50076"/>
    </source>
</evidence>
<dbReference type="InterPro" id="IPR036869">
    <property type="entry name" value="J_dom_sf"/>
</dbReference>
<keyword evidence="2" id="KW-0235">DNA replication</keyword>
<dbReference type="PROSITE" id="PS51188">
    <property type="entry name" value="ZF_CR"/>
    <property type="match status" value="1"/>
</dbReference>
<dbReference type="Gene3D" id="2.60.260.20">
    <property type="entry name" value="Urease metallochaperone UreE, N-terminal domain"/>
    <property type="match status" value="2"/>
</dbReference>
<dbReference type="NCBIfam" id="NF010871">
    <property type="entry name" value="PRK14278.1"/>
    <property type="match status" value="1"/>
</dbReference>
<evidence type="ECO:0000313" key="11">
    <source>
        <dbReference type="EMBL" id="CAB4573646.1"/>
    </source>
</evidence>
<dbReference type="FunFam" id="2.60.260.20:FF:000013">
    <property type="entry name" value="DnaJ subfamily B member 11"/>
    <property type="match status" value="1"/>
</dbReference>
<dbReference type="InterPro" id="IPR002939">
    <property type="entry name" value="DnaJ_C"/>
</dbReference>
<dbReference type="CDD" id="cd10719">
    <property type="entry name" value="DnaJ_zf"/>
    <property type="match status" value="1"/>
</dbReference>
<keyword evidence="4" id="KW-0677">Repeat</keyword>
<feature type="domain" description="J" evidence="9">
    <location>
        <begin position="4"/>
        <end position="68"/>
    </location>
</feature>
<accession>A0A6J6ECR7</accession>
<sequence>MANDFYDVLGVDSEATSEEIKKAYRKLARELHPDLNPDPVAAERFKEITAAYETLSDDQKRRMYDLGFSGNGPSAGGFGFGGLGDFVDAFFGSTQQRGPRSRTRRGQDALIRLDIDLMDAFTGLNKDLTVETAVVCNVCNGSCCAPGTTPTVCSMCRGRGDVQAVQRSLLGQVVSSRPCPQCSGFGTVLPSPCSECAGEGRVRTRATLNAQIPAGVDTGTRVQLVGRGEVGPGGGDAGDLYLEIVVKQHKSLHRVGDDLQSIVTIPMSAAALGTSFEFKTLDAAEQITVKSGTQSGTVISLRGRGMPRLRREGRGDLQIEIIVETPQGLNEEQKGLIKKLSELRGEDSLEVEPEKLNDSGLFSKLRDAFTRP</sequence>
<dbReference type="InterPro" id="IPR001305">
    <property type="entry name" value="HSP_DnaJ_Cys-rich_dom"/>
</dbReference>
<dbReference type="GO" id="GO:0005737">
    <property type="term" value="C:cytoplasm"/>
    <property type="evidence" value="ECO:0007669"/>
    <property type="project" value="TreeGrafter"/>
</dbReference>
<dbReference type="PROSITE" id="PS50076">
    <property type="entry name" value="DNAJ_2"/>
    <property type="match status" value="1"/>
</dbReference>
<dbReference type="SMART" id="SM00271">
    <property type="entry name" value="DnaJ"/>
    <property type="match status" value="1"/>
</dbReference>
<keyword evidence="3" id="KW-0479">Metal-binding</keyword>
<dbReference type="EMBL" id="CAEZTU010000011">
    <property type="protein sequence ID" value="CAB4573646.1"/>
    <property type="molecule type" value="Genomic_DNA"/>
</dbReference>
<dbReference type="GO" id="GO:0009408">
    <property type="term" value="P:response to heat"/>
    <property type="evidence" value="ECO:0007669"/>
    <property type="project" value="InterPro"/>
</dbReference>
<dbReference type="GO" id="GO:0008270">
    <property type="term" value="F:zinc ion binding"/>
    <property type="evidence" value="ECO:0007669"/>
    <property type="project" value="UniProtKB-KW"/>
</dbReference>
<keyword evidence="7" id="KW-0346">Stress response</keyword>
<feature type="domain" description="CR-type" evidence="10">
    <location>
        <begin position="123"/>
        <end position="205"/>
    </location>
</feature>
<dbReference type="PROSITE" id="PS00636">
    <property type="entry name" value="DNAJ_1"/>
    <property type="match status" value="1"/>
</dbReference>
<evidence type="ECO:0000256" key="7">
    <source>
        <dbReference type="ARBA" id="ARBA00023016"/>
    </source>
</evidence>
<dbReference type="Gene3D" id="2.10.230.10">
    <property type="entry name" value="Heat shock protein DnaJ, cysteine-rich domain"/>
    <property type="match status" value="1"/>
</dbReference>
<dbReference type="CDD" id="cd06257">
    <property type="entry name" value="DnaJ"/>
    <property type="match status" value="1"/>
</dbReference>
<dbReference type="SUPFAM" id="SSF46565">
    <property type="entry name" value="Chaperone J-domain"/>
    <property type="match status" value="1"/>
</dbReference>
<keyword evidence="8" id="KW-0143">Chaperone</keyword>
<dbReference type="CDD" id="cd10747">
    <property type="entry name" value="DnaJ_C"/>
    <property type="match status" value="1"/>
</dbReference>